<evidence type="ECO:0000313" key="3">
    <source>
        <dbReference type="EMBL" id="KAK2144383.1"/>
    </source>
</evidence>
<sequence>MDLVNVTDDYTVSVTLVTNVSYWPEWEEAEATSHNIKVFAVIVGLLCVLLFSIGVRTVITVIRKQRNKPKREQSQSTSQQRTTTSEQNRQDTDILTEQETGDSISLYVNIPTPRPSRAENIVKPSLTKEQSHTYDNVPTDVNELSENKSSKRPKAQGLANLGSDRNAVATVVQSHHQTNPIFSRVKEVSNSKNESLLNADDQVHYLSLCESSRSDNEDQLYESYTPEMTLYENV</sequence>
<keyword evidence="2" id="KW-0812">Transmembrane</keyword>
<evidence type="ECO:0000256" key="2">
    <source>
        <dbReference type="SAM" id="Phobius"/>
    </source>
</evidence>
<evidence type="ECO:0000256" key="1">
    <source>
        <dbReference type="SAM" id="MobiDB-lite"/>
    </source>
</evidence>
<protein>
    <submittedName>
        <fullName evidence="3">Uncharacterized protein</fullName>
    </submittedName>
</protein>
<keyword evidence="4" id="KW-1185">Reference proteome</keyword>
<accession>A0AAD9MUB1</accession>
<keyword evidence="2" id="KW-1133">Transmembrane helix</keyword>
<feature type="compositionally biased region" description="Low complexity" evidence="1">
    <location>
        <begin position="74"/>
        <end position="87"/>
    </location>
</feature>
<proteinExistence type="predicted"/>
<dbReference type="AlphaFoldDB" id="A0AAD9MUB1"/>
<evidence type="ECO:0000313" key="4">
    <source>
        <dbReference type="Proteomes" id="UP001208570"/>
    </source>
</evidence>
<feature type="transmembrane region" description="Helical" evidence="2">
    <location>
        <begin position="38"/>
        <end position="62"/>
    </location>
</feature>
<dbReference type="EMBL" id="JAODUP010000762">
    <property type="protein sequence ID" value="KAK2144383.1"/>
    <property type="molecule type" value="Genomic_DNA"/>
</dbReference>
<feature type="region of interest" description="Disordered" evidence="1">
    <location>
        <begin position="65"/>
        <end position="161"/>
    </location>
</feature>
<organism evidence="3 4">
    <name type="scientific">Paralvinella palmiformis</name>
    <dbReference type="NCBI Taxonomy" id="53620"/>
    <lineage>
        <taxon>Eukaryota</taxon>
        <taxon>Metazoa</taxon>
        <taxon>Spiralia</taxon>
        <taxon>Lophotrochozoa</taxon>
        <taxon>Annelida</taxon>
        <taxon>Polychaeta</taxon>
        <taxon>Sedentaria</taxon>
        <taxon>Canalipalpata</taxon>
        <taxon>Terebellida</taxon>
        <taxon>Terebelliformia</taxon>
        <taxon>Alvinellidae</taxon>
        <taxon>Paralvinella</taxon>
    </lineage>
</organism>
<comment type="caution">
    <text evidence="3">The sequence shown here is derived from an EMBL/GenBank/DDBJ whole genome shotgun (WGS) entry which is preliminary data.</text>
</comment>
<keyword evidence="2" id="KW-0472">Membrane</keyword>
<name>A0AAD9MUB1_9ANNE</name>
<gene>
    <name evidence="3" type="ORF">LSH36_762g00105</name>
</gene>
<reference evidence="3" key="1">
    <citation type="journal article" date="2023" name="Mol. Biol. Evol.">
        <title>Third-Generation Sequencing Reveals the Adaptive Role of the Epigenome in Three Deep-Sea Polychaetes.</title>
        <authorList>
            <person name="Perez M."/>
            <person name="Aroh O."/>
            <person name="Sun Y."/>
            <person name="Lan Y."/>
            <person name="Juniper S.K."/>
            <person name="Young C.R."/>
            <person name="Angers B."/>
            <person name="Qian P.Y."/>
        </authorList>
    </citation>
    <scope>NUCLEOTIDE SEQUENCE</scope>
    <source>
        <strain evidence="3">P08H-3</strain>
    </source>
</reference>
<dbReference type="Proteomes" id="UP001208570">
    <property type="component" value="Unassembled WGS sequence"/>
</dbReference>